<keyword evidence="1" id="KW-0808">Transferase</keyword>
<dbReference type="Pfam" id="PF13649">
    <property type="entry name" value="Methyltransf_25"/>
    <property type="match status" value="1"/>
</dbReference>
<name>A0A5K7S6Y1_9BACT</name>
<dbReference type="PANTHER" id="PTHR43861">
    <property type="entry name" value="TRANS-ACONITATE 2-METHYLTRANSFERASE-RELATED"/>
    <property type="match status" value="1"/>
</dbReference>
<dbReference type="GO" id="GO:0008168">
    <property type="term" value="F:methyltransferase activity"/>
    <property type="evidence" value="ECO:0007669"/>
    <property type="project" value="UniProtKB-KW"/>
</dbReference>
<accession>A0A5K7S6Y1</accession>
<dbReference type="InterPro" id="IPR041698">
    <property type="entry name" value="Methyltransf_25"/>
</dbReference>
<dbReference type="RefSeq" id="WP_318350107.1">
    <property type="nucleotide sequence ID" value="NZ_AP018694.1"/>
</dbReference>
<gene>
    <name evidence="3" type="ORF">AQPE_1233</name>
</gene>
<feature type="domain" description="Methyltransferase" evidence="2">
    <location>
        <begin position="40"/>
        <end position="129"/>
    </location>
</feature>
<protein>
    <submittedName>
        <fullName evidence="3">Methyltransferase</fullName>
    </submittedName>
</protein>
<evidence type="ECO:0000313" key="4">
    <source>
        <dbReference type="Proteomes" id="UP001193389"/>
    </source>
</evidence>
<proteinExistence type="predicted"/>
<dbReference type="CDD" id="cd02440">
    <property type="entry name" value="AdoMet_MTases"/>
    <property type="match status" value="1"/>
</dbReference>
<dbReference type="Gene3D" id="3.40.50.150">
    <property type="entry name" value="Vaccinia Virus protein VP39"/>
    <property type="match status" value="1"/>
</dbReference>
<evidence type="ECO:0000259" key="2">
    <source>
        <dbReference type="Pfam" id="PF13649"/>
    </source>
</evidence>
<dbReference type="SUPFAM" id="SSF53335">
    <property type="entry name" value="S-adenosyl-L-methionine-dependent methyltransferases"/>
    <property type="match status" value="1"/>
</dbReference>
<dbReference type="GO" id="GO:0032259">
    <property type="term" value="P:methylation"/>
    <property type="evidence" value="ECO:0007669"/>
    <property type="project" value="UniProtKB-KW"/>
</dbReference>
<reference evidence="3" key="1">
    <citation type="journal article" date="2020" name="Int. J. Syst. Evol. Microbiol.">
        <title>Aquipluma nitroreducens gen. nov. sp. nov., a novel facultatively anaerobic bacterium isolated from a freshwater lake.</title>
        <authorList>
            <person name="Watanabe M."/>
            <person name="Kojima H."/>
            <person name="Fukui M."/>
        </authorList>
    </citation>
    <scope>NUCLEOTIDE SEQUENCE</scope>
    <source>
        <strain evidence="3">MeG22</strain>
    </source>
</reference>
<dbReference type="AlphaFoldDB" id="A0A5K7S6Y1"/>
<keyword evidence="3" id="KW-0489">Methyltransferase</keyword>
<dbReference type="KEGG" id="anf:AQPE_1233"/>
<dbReference type="Proteomes" id="UP001193389">
    <property type="component" value="Chromosome"/>
</dbReference>
<evidence type="ECO:0000313" key="3">
    <source>
        <dbReference type="EMBL" id="BBE17084.1"/>
    </source>
</evidence>
<evidence type="ECO:0000256" key="1">
    <source>
        <dbReference type="ARBA" id="ARBA00022679"/>
    </source>
</evidence>
<organism evidence="3 4">
    <name type="scientific">Aquipluma nitroreducens</name>
    <dbReference type="NCBI Taxonomy" id="2010828"/>
    <lineage>
        <taxon>Bacteria</taxon>
        <taxon>Pseudomonadati</taxon>
        <taxon>Bacteroidota</taxon>
        <taxon>Bacteroidia</taxon>
        <taxon>Marinilabiliales</taxon>
        <taxon>Prolixibacteraceae</taxon>
        <taxon>Aquipluma</taxon>
    </lineage>
</organism>
<dbReference type="InterPro" id="IPR029063">
    <property type="entry name" value="SAM-dependent_MTases_sf"/>
</dbReference>
<sequence>MSDFWEDKFQKIGLLWSFEPADSAIFARDLFVEKGFKSILIPGVGYGRNAKTFIDNGFEVTGIEISETAIRLARDNGLDFRIYHGPVKRMPYGKSLYDGIFCYALLHLLNQNDRRQFLKKCFDQLQPGGMMVFIVASKENKLYGNGRPVSIDRFLIDKGLTVFFYDSATIEKEFSTYGLLEYCEIDEPVKHMPNEEPMKFWRVVCRKS</sequence>
<keyword evidence="4" id="KW-1185">Reference proteome</keyword>
<dbReference type="EMBL" id="AP018694">
    <property type="protein sequence ID" value="BBE17084.1"/>
    <property type="molecule type" value="Genomic_DNA"/>
</dbReference>